<dbReference type="AlphaFoldDB" id="A0A1H6T003"/>
<keyword evidence="2" id="KW-1185">Reference proteome</keyword>
<reference evidence="1 2" key="1">
    <citation type="submission" date="2016-10" db="EMBL/GenBank/DDBJ databases">
        <authorList>
            <person name="de Groot N.N."/>
        </authorList>
    </citation>
    <scope>NUCLEOTIDE SEQUENCE [LARGE SCALE GENOMIC DNA]</scope>
    <source>
        <strain evidence="1 2">DSM 29340</strain>
    </source>
</reference>
<proteinExistence type="predicted"/>
<organism evidence="1 2">
    <name type="scientific">Cribrihabitans marinus</name>
    <dbReference type="NCBI Taxonomy" id="1227549"/>
    <lineage>
        <taxon>Bacteria</taxon>
        <taxon>Pseudomonadati</taxon>
        <taxon>Pseudomonadota</taxon>
        <taxon>Alphaproteobacteria</taxon>
        <taxon>Rhodobacterales</taxon>
        <taxon>Paracoccaceae</taxon>
        <taxon>Cribrihabitans</taxon>
    </lineage>
</organism>
<dbReference type="Proteomes" id="UP000199379">
    <property type="component" value="Unassembled WGS sequence"/>
</dbReference>
<evidence type="ECO:0000313" key="2">
    <source>
        <dbReference type="Proteomes" id="UP000199379"/>
    </source>
</evidence>
<dbReference type="OrthoDB" id="7816979at2"/>
<gene>
    <name evidence="1" type="ORF">SAMN05444007_102231</name>
</gene>
<dbReference type="STRING" id="1227549.SAMN05444007_102231"/>
<name>A0A1H6T003_9RHOB</name>
<sequence length="291" mass="32725">MQIILQTGAHSTEHERLLKCLLANREAFARQGIAVPGPGRYRPLLRQTLEAMDGAEPAADARAVLLDEILDDDSADRLLLLNTHFLGTQRDAIGLSGLYPQADRRIAQFRALFPTDRIEVFMAMRNPALFLPAVLSDASPMRVKALLSELDLMGLRWSDLFGRIREAAPDVALTVWCNEDAPMIWAQVIREMAGLGPGTKISGGFSLLSAIMTRDGMQRFRTYLHKNRDINEVQVRKVIAAFLEKFARDDQIEEELDLPGWTEALIEELTERYDEDMAAVRRIPGLQMIEP</sequence>
<evidence type="ECO:0000313" key="1">
    <source>
        <dbReference type="EMBL" id="SEI73459.1"/>
    </source>
</evidence>
<accession>A0A1H6T003</accession>
<dbReference type="RefSeq" id="WP_092362630.1">
    <property type="nucleotide sequence ID" value="NZ_BMGV01000002.1"/>
</dbReference>
<protein>
    <submittedName>
        <fullName evidence="1">Uncharacterized protein</fullName>
    </submittedName>
</protein>
<dbReference type="EMBL" id="FNYD01000002">
    <property type="protein sequence ID" value="SEI73459.1"/>
    <property type="molecule type" value="Genomic_DNA"/>
</dbReference>